<protein>
    <recommendedName>
        <fullName evidence="5">acylaminoacyl-peptidase</fullName>
        <ecNumber evidence="5">3.4.19.1</ecNumber>
    </recommendedName>
</protein>
<feature type="compositionally biased region" description="Basic and acidic residues" evidence="8">
    <location>
        <begin position="123"/>
        <end position="143"/>
    </location>
</feature>
<dbReference type="InterPro" id="IPR045550">
    <property type="entry name" value="AARE_N"/>
</dbReference>
<comment type="subcellular location">
    <subcellularLocation>
        <location evidence="2">Cytoplasm</location>
    </subcellularLocation>
</comment>
<dbReference type="FunFam" id="3.40.50.1820:FF:000043">
    <property type="entry name" value="acylamino-acid-releasing enzyme"/>
    <property type="match status" value="1"/>
</dbReference>
<feature type="domain" description="Peptidase S9 prolyl oligopeptidase catalytic" evidence="9">
    <location>
        <begin position="427"/>
        <end position="636"/>
    </location>
</feature>
<organism evidence="11 12">
    <name type="scientific">Acipenser ruthenus</name>
    <name type="common">Sterlet sturgeon</name>
    <dbReference type="NCBI Taxonomy" id="7906"/>
    <lineage>
        <taxon>Eukaryota</taxon>
        <taxon>Metazoa</taxon>
        <taxon>Chordata</taxon>
        <taxon>Craniata</taxon>
        <taxon>Vertebrata</taxon>
        <taxon>Euteleostomi</taxon>
        <taxon>Actinopterygii</taxon>
        <taxon>Chondrostei</taxon>
        <taxon>Acipenseriformes</taxon>
        <taxon>Acipenseridae</taxon>
        <taxon>Acipenser</taxon>
    </lineage>
</organism>
<dbReference type="EMBL" id="SCEB01001257">
    <property type="protein sequence ID" value="RXM97103.1"/>
    <property type="molecule type" value="Genomic_DNA"/>
</dbReference>
<dbReference type="PANTHER" id="PTHR42776:SF1">
    <property type="entry name" value="ACYLAMINO-ACID-RELEASING ENZYME"/>
    <property type="match status" value="1"/>
</dbReference>
<evidence type="ECO:0000313" key="11">
    <source>
        <dbReference type="EMBL" id="RXM97103.1"/>
    </source>
</evidence>
<evidence type="ECO:0000256" key="5">
    <source>
        <dbReference type="ARBA" id="ARBA00012917"/>
    </source>
</evidence>
<keyword evidence="7" id="KW-0378">Hydrolase</keyword>
<name>A0A662YM67_ACIRT</name>
<keyword evidence="12" id="KW-1185">Reference proteome</keyword>
<evidence type="ECO:0000256" key="2">
    <source>
        <dbReference type="ARBA" id="ARBA00004496"/>
    </source>
</evidence>
<dbReference type="GO" id="GO:0005737">
    <property type="term" value="C:cytoplasm"/>
    <property type="evidence" value="ECO:0007669"/>
    <property type="project" value="UniProtKB-SubCell"/>
</dbReference>
<comment type="similarity">
    <text evidence="3">Belongs to the peptidase S9C family.</text>
</comment>
<reference evidence="11 12" key="1">
    <citation type="submission" date="2019-01" db="EMBL/GenBank/DDBJ databases">
        <title>Draft Genome and Complete Hox-Cluster Characterization of the Sterlet Sturgeon (Acipenser ruthenus).</title>
        <authorList>
            <person name="Wei Q."/>
        </authorList>
    </citation>
    <scope>NUCLEOTIDE SEQUENCE [LARGE SCALE GENOMIC DNA]</scope>
    <source>
        <strain evidence="11">WHYD16114868_AA</strain>
        <tissue evidence="11">Blood</tissue>
    </source>
</reference>
<evidence type="ECO:0000256" key="7">
    <source>
        <dbReference type="ARBA" id="ARBA00022801"/>
    </source>
</evidence>
<dbReference type="EC" id="3.4.19.1" evidence="5"/>
<sequence>MPPLATQSLTWTHLNPSNTDNCRARKQARLQAFQRAAQPLSIVTGGKFKLLLSSQSPSGTLKAVVREVSRQGEEKQFLEFGVLAWSCSESSLLYVAEKKQPEAESFFRACGTTNGNKGVWPEGNKEKKAGVEDEMQKGDKSEYSGDWGEGLSNKRVPVLCVADTEKSSISVVQGVPGHVSPGQPFWAPGDTGVGFVGWWHEPFRLGLKFCYNRRSALFYVDLQKSKCELLSSDARSVSSPRLSPDQRYIVYLEQDVFGPHSQCQRLLLYDWQSKETSTLVDIVKRPKADEFAGLYGFALPKRCWSEDDSDFESWTLLTIEQDLMVVSCSSLNCPPCLKVGFLPSAGSESGVFWVALDEAQPIPALEWRVLDITPPPEEENRDYPGLDFDALLLKPRKVKWGEKVPLIVQAHGGPHSVFVAEWQLLSAVFVRTGFAVLLVNYRGSTGFGQDSIMSLIGNVGSQDVKDMQRAVLTLLQSDVTLDPGRVSVLGGSHGGFLACHLIGQHPDFYRACAMRNPVINYATLLGTSDIPDWRYTAVGLDYTFGRLPTAEALATMLNCSPIIHAEQIKTPVLLMLGGKDKRVSPHQGIELYRALKSRSAPIRLLWYPGDGHSLSKVDTVSDCFMNTVLWFLQHLKH</sequence>
<evidence type="ECO:0000259" key="10">
    <source>
        <dbReference type="Pfam" id="PF19283"/>
    </source>
</evidence>
<feature type="region of interest" description="Disordered" evidence="8">
    <location>
        <begin position="118"/>
        <end position="146"/>
    </location>
</feature>
<dbReference type="InterPro" id="IPR001375">
    <property type="entry name" value="Peptidase_S9_cat"/>
</dbReference>
<evidence type="ECO:0000259" key="9">
    <source>
        <dbReference type="Pfam" id="PF00326"/>
    </source>
</evidence>
<proteinExistence type="inferred from homology"/>
<dbReference type="Pfam" id="PF19283">
    <property type="entry name" value="APEH_N"/>
    <property type="match status" value="1"/>
</dbReference>
<gene>
    <name evidence="11" type="ORF">EOD39_14846</name>
</gene>
<evidence type="ECO:0000256" key="4">
    <source>
        <dbReference type="ARBA" id="ARBA00011881"/>
    </source>
</evidence>
<dbReference type="AlphaFoldDB" id="A0A662YM67"/>
<evidence type="ECO:0000256" key="3">
    <source>
        <dbReference type="ARBA" id="ARBA00010040"/>
    </source>
</evidence>
<dbReference type="InterPro" id="IPR029058">
    <property type="entry name" value="AB_hydrolase_fold"/>
</dbReference>
<dbReference type="GO" id="GO:0006508">
    <property type="term" value="P:proteolysis"/>
    <property type="evidence" value="ECO:0007669"/>
    <property type="project" value="InterPro"/>
</dbReference>
<dbReference type="PANTHER" id="PTHR42776">
    <property type="entry name" value="SERINE PEPTIDASE S9 FAMILY MEMBER"/>
    <property type="match status" value="1"/>
</dbReference>
<comment type="caution">
    <text evidence="11">The sequence shown here is derived from an EMBL/GenBank/DDBJ whole genome shotgun (WGS) entry which is preliminary data.</text>
</comment>
<evidence type="ECO:0000256" key="1">
    <source>
        <dbReference type="ARBA" id="ARBA00000721"/>
    </source>
</evidence>
<dbReference type="GO" id="GO:0004252">
    <property type="term" value="F:serine-type endopeptidase activity"/>
    <property type="evidence" value="ECO:0007669"/>
    <property type="project" value="TreeGrafter"/>
</dbReference>
<dbReference type="SUPFAM" id="SSF82171">
    <property type="entry name" value="DPP6 N-terminal domain-like"/>
    <property type="match status" value="1"/>
</dbReference>
<comment type="subunit">
    <text evidence="4">Homotetramer.</text>
</comment>
<evidence type="ECO:0000256" key="6">
    <source>
        <dbReference type="ARBA" id="ARBA00022490"/>
    </source>
</evidence>
<evidence type="ECO:0000256" key="8">
    <source>
        <dbReference type="SAM" id="MobiDB-lite"/>
    </source>
</evidence>
<keyword evidence="6" id="KW-0963">Cytoplasm</keyword>
<comment type="catalytic activity">
    <reaction evidence="1">
        <text>Cleavage of an N-acetyl or N-formyl amino acid from the N-terminus of a polypeptide.</text>
        <dbReference type="EC" id="3.4.19.1"/>
    </reaction>
</comment>
<dbReference type="Gene3D" id="3.40.50.1820">
    <property type="entry name" value="alpha/beta hydrolase"/>
    <property type="match status" value="1"/>
</dbReference>
<dbReference type="SUPFAM" id="SSF53474">
    <property type="entry name" value="alpha/beta-Hydrolases"/>
    <property type="match status" value="1"/>
</dbReference>
<evidence type="ECO:0000313" key="12">
    <source>
        <dbReference type="Proteomes" id="UP000289886"/>
    </source>
</evidence>
<accession>A0A662YM67</accession>
<feature type="domain" description="Acylamino-acid-releasing enzyme N-terminal" evidence="10">
    <location>
        <begin position="83"/>
        <end position="308"/>
    </location>
</feature>
<dbReference type="GO" id="GO:0008242">
    <property type="term" value="F:omega peptidase activity"/>
    <property type="evidence" value="ECO:0007669"/>
    <property type="project" value="UniProtKB-EC"/>
</dbReference>
<dbReference type="Pfam" id="PF00326">
    <property type="entry name" value="Peptidase_S9"/>
    <property type="match status" value="1"/>
</dbReference>
<dbReference type="Proteomes" id="UP000289886">
    <property type="component" value="Unassembled WGS sequence"/>
</dbReference>